<name>A0A979G122_CHIPD</name>
<dbReference type="Proteomes" id="UP000002215">
    <property type="component" value="Chromosome"/>
</dbReference>
<evidence type="ECO:0000313" key="2">
    <source>
        <dbReference type="Proteomes" id="UP000002215"/>
    </source>
</evidence>
<organism evidence="1 2">
    <name type="scientific">Chitinophaga pinensis (strain ATCC 43595 / DSM 2588 / LMG 13176 / NBRC 15968 / NCIMB 11800 / UQM 2034)</name>
    <dbReference type="NCBI Taxonomy" id="485918"/>
    <lineage>
        <taxon>Bacteria</taxon>
        <taxon>Pseudomonadati</taxon>
        <taxon>Bacteroidota</taxon>
        <taxon>Chitinophagia</taxon>
        <taxon>Chitinophagales</taxon>
        <taxon>Chitinophagaceae</taxon>
        <taxon>Chitinophaga</taxon>
    </lineage>
</organism>
<reference evidence="1 2" key="2">
    <citation type="journal article" date="2010" name="Stand. Genomic Sci.">
        <title>Complete genome sequence of Chitinophaga pinensis type strain (UQM 2034).</title>
        <authorList>
            <person name="Glavina Del Rio T."/>
            <person name="Abt B."/>
            <person name="Spring S."/>
            <person name="Lapidus A."/>
            <person name="Nolan M."/>
            <person name="Tice H."/>
            <person name="Copeland A."/>
            <person name="Cheng J.F."/>
            <person name="Chen F."/>
            <person name="Bruce D."/>
            <person name="Goodwin L."/>
            <person name="Pitluck S."/>
            <person name="Ivanova N."/>
            <person name="Mavromatis K."/>
            <person name="Mikhailova N."/>
            <person name="Pati A."/>
            <person name="Chen A."/>
            <person name="Palaniappan K."/>
            <person name="Land M."/>
            <person name="Hauser L."/>
            <person name="Chang Y.J."/>
            <person name="Jeffries C.D."/>
            <person name="Chain P."/>
            <person name="Saunders E."/>
            <person name="Detter J.C."/>
            <person name="Brettin T."/>
            <person name="Rohde M."/>
            <person name="Goker M."/>
            <person name="Bristow J."/>
            <person name="Eisen J.A."/>
            <person name="Markowitz V."/>
            <person name="Hugenholtz P."/>
            <person name="Kyrpides N.C."/>
            <person name="Klenk H.P."/>
            <person name="Lucas S."/>
        </authorList>
    </citation>
    <scope>NUCLEOTIDE SEQUENCE [LARGE SCALE GENOMIC DNA]</scope>
    <source>
        <strain evidence="2">ATCC 43595 / DSM 2588 / LMG 13176 / NBRC 15968 / NCIMB 11800 / UQM 2034</strain>
    </source>
</reference>
<proteinExistence type="predicted"/>
<protein>
    <submittedName>
        <fullName evidence="1">Uncharacterized protein</fullName>
    </submittedName>
</protein>
<evidence type="ECO:0000313" key="1">
    <source>
        <dbReference type="EMBL" id="ACU58890.1"/>
    </source>
</evidence>
<accession>A0A979G122</accession>
<sequence>MIIIERDVSLKLFNVPLKKQSFNNIKLDAELMSDDRSSLIQ</sequence>
<gene>
    <name evidence="1" type="ordered locus">Cpin_1393</name>
</gene>
<dbReference type="AlphaFoldDB" id="A0A979G122"/>
<reference evidence="2" key="1">
    <citation type="submission" date="2009-08" db="EMBL/GenBank/DDBJ databases">
        <title>The complete genome of Chitinophaga pinensis DSM 2588.</title>
        <authorList>
            <consortium name="US DOE Joint Genome Institute (JGI-PGF)"/>
            <person name="Lucas S."/>
            <person name="Copeland A."/>
            <person name="Lapidus A."/>
            <person name="Glavina del Rio T."/>
            <person name="Dalin E."/>
            <person name="Tice H."/>
            <person name="Bruce D."/>
            <person name="Goodwin L."/>
            <person name="Pitluck S."/>
            <person name="Kyrpides N."/>
            <person name="Mavromatis K."/>
            <person name="Ivanova N."/>
            <person name="Mikhailova N."/>
            <person name="Sims D."/>
            <person name="Meinche L."/>
            <person name="Brettin T."/>
            <person name="Detter J.C."/>
            <person name="Han C."/>
            <person name="Larimer F."/>
            <person name="Land M."/>
            <person name="Hauser L."/>
            <person name="Markowitz V."/>
            <person name="Cheng J.-F."/>
            <person name="Hugenholtz P."/>
            <person name="Woyke T."/>
            <person name="Wu D."/>
            <person name="Spring S."/>
            <person name="Klenk H.-P."/>
            <person name="Eisen J.A."/>
        </authorList>
    </citation>
    <scope>NUCLEOTIDE SEQUENCE [LARGE SCALE GENOMIC DNA]</scope>
    <source>
        <strain evidence="2">ATCC 43595 / DSM 2588 / LMG 13176 / NBRC 15968 / NCIMB 11800 / UQM 2034</strain>
    </source>
</reference>
<dbReference type="EMBL" id="CP001699">
    <property type="protein sequence ID" value="ACU58890.1"/>
    <property type="molecule type" value="Genomic_DNA"/>
</dbReference>
<dbReference type="KEGG" id="cpi:Cpin_1393"/>